<comment type="caution">
    <text evidence="2">The sequence shown here is derived from an EMBL/GenBank/DDBJ whole genome shotgun (WGS) entry which is preliminary data.</text>
</comment>
<sequence length="325" mass="35974">MSKILILGGAGFIGFHLSHRLAEAGDELVLVDDFSRGRLDTELEALLARPNVRFHTADLTDPKAFEALGQAYDQVYLLAAVVGVRNVEKDPWKVVRVNTQVVMNTLEWMPPTAKLFFASTSEAYAGAFMAGIAQIPTAEDVPLVIQDVTSPRFTYGASKLLGEVATIHAAKARGFRYVIGRFHNVYGPRMGADHVIPELALRAMRRENPFKVYGTDQSRAFCYIDDATLAMSLLMERPVADNQIVHIGNDAQETNIRDLTELVLRVAEFHPTLAPQPAPAGAVNRRCPDITKLRRLTGFAPQVSLEDGVRRTFAWYQRWLAGPTA</sequence>
<evidence type="ECO:0000313" key="3">
    <source>
        <dbReference type="Proteomes" id="UP000266178"/>
    </source>
</evidence>
<dbReference type="Proteomes" id="UP000266178">
    <property type="component" value="Unassembled WGS sequence"/>
</dbReference>
<evidence type="ECO:0000313" key="2">
    <source>
        <dbReference type="EMBL" id="RIH92563.1"/>
    </source>
</evidence>
<name>A0A399F8Z4_9DEIN</name>
<dbReference type="OrthoDB" id="9811743at2"/>
<evidence type="ECO:0000259" key="1">
    <source>
        <dbReference type="Pfam" id="PF01370"/>
    </source>
</evidence>
<gene>
    <name evidence="2" type="primary">rfbB</name>
    <name evidence="2" type="ORF">Mgrana_01463</name>
</gene>
<dbReference type="AlphaFoldDB" id="A0A399F8Z4"/>
<organism evidence="2 3">
    <name type="scientific">Meiothermus granaticius NBRC 107808</name>
    <dbReference type="NCBI Taxonomy" id="1227551"/>
    <lineage>
        <taxon>Bacteria</taxon>
        <taxon>Thermotogati</taxon>
        <taxon>Deinococcota</taxon>
        <taxon>Deinococci</taxon>
        <taxon>Thermales</taxon>
        <taxon>Thermaceae</taxon>
        <taxon>Meiothermus</taxon>
    </lineage>
</organism>
<dbReference type="PANTHER" id="PTHR43245">
    <property type="entry name" value="BIFUNCTIONAL POLYMYXIN RESISTANCE PROTEIN ARNA"/>
    <property type="match status" value="1"/>
</dbReference>
<dbReference type="InterPro" id="IPR036291">
    <property type="entry name" value="NAD(P)-bd_dom_sf"/>
</dbReference>
<dbReference type="Pfam" id="PF01370">
    <property type="entry name" value="Epimerase"/>
    <property type="match status" value="1"/>
</dbReference>
<dbReference type="InterPro" id="IPR050177">
    <property type="entry name" value="Lipid_A_modif_metabolic_enz"/>
</dbReference>
<dbReference type="GO" id="GO:0008460">
    <property type="term" value="F:dTDP-glucose 4,6-dehydratase activity"/>
    <property type="evidence" value="ECO:0007669"/>
    <property type="project" value="UniProtKB-EC"/>
</dbReference>
<keyword evidence="2" id="KW-0456">Lyase</keyword>
<dbReference type="EC" id="4.2.1.46" evidence="2"/>
<reference evidence="2 3" key="1">
    <citation type="submission" date="2018-08" db="EMBL/GenBank/DDBJ databases">
        <title>Meiothermus granaticius genome AF-68 sequencing project.</title>
        <authorList>
            <person name="Da Costa M.S."/>
            <person name="Albuquerque L."/>
            <person name="Raposo P."/>
            <person name="Froufe H.J.C."/>
            <person name="Barroso C.S."/>
            <person name="Egas C."/>
        </authorList>
    </citation>
    <scope>NUCLEOTIDE SEQUENCE [LARGE SCALE GENOMIC DNA]</scope>
    <source>
        <strain evidence="2 3">AF-68</strain>
    </source>
</reference>
<accession>A0A399F8Z4</accession>
<protein>
    <submittedName>
        <fullName evidence="2">dTDP-glucose 4,6-dehydratase</fullName>
        <ecNumber evidence="2">4.2.1.46</ecNumber>
    </submittedName>
</protein>
<dbReference type="InterPro" id="IPR001509">
    <property type="entry name" value="Epimerase_deHydtase"/>
</dbReference>
<proteinExistence type="predicted"/>
<dbReference type="RefSeq" id="WP_119356965.1">
    <property type="nucleotide sequence ID" value="NZ_BJXM01000020.1"/>
</dbReference>
<dbReference type="SUPFAM" id="SSF51735">
    <property type="entry name" value="NAD(P)-binding Rossmann-fold domains"/>
    <property type="match status" value="1"/>
</dbReference>
<dbReference type="Gene3D" id="3.40.50.720">
    <property type="entry name" value="NAD(P)-binding Rossmann-like Domain"/>
    <property type="match status" value="1"/>
</dbReference>
<feature type="domain" description="NAD-dependent epimerase/dehydratase" evidence="1">
    <location>
        <begin position="4"/>
        <end position="248"/>
    </location>
</feature>
<dbReference type="EMBL" id="QWLB01000017">
    <property type="protein sequence ID" value="RIH92563.1"/>
    <property type="molecule type" value="Genomic_DNA"/>
</dbReference>
<keyword evidence="3" id="KW-1185">Reference proteome</keyword>
<dbReference type="PANTHER" id="PTHR43245:SF13">
    <property type="entry name" value="UDP-D-APIOSE_UDP-D-XYLOSE SYNTHASE 2"/>
    <property type="match status" value="1"/>
</dbReference>